<sequence>MSSYLSNLLTSTTSRYDSLRRNLLSSEADGDTEDDSHISRSLRAYYIEKGRPFPPWLPPDPKAPQGAPTQFVSSSGRQQMQQQQTQQQQQMQGGGGRGGGLSDLWDAPPPQQQQQGEPLSLRRAQGRGGGAGRQLGGSRSVEPQSQGRPLPSQRAGSYQNSYDPAGPSPPPSAGSGMTAQEKLKARLWGAGRSTSPSQSAASSASTSPAPTPGPGRFDRGDRGGGGEGHLTLMIVAADTPRDPKEADTQAEAVVQVGIQEAEAEVDNHHRDNKTRMECQPTHRGQATMIRTDPTTTHHHNSNVSGLAEGVWACRAGHACDNSSSSLHDVI</sequence>
<feature type="domain" description="Mso1 N-terminal" evidence="2">
    <location>
        <begin position="18"/>
        <end position="57"/>
    </location>
</feature>
<gene>
    <name evidence="3" type="ORF">B0J11DRAFT_618688</name>
</gene>
<dbReference type="Pfam" id="PF14475">
    <property type="entry name" value="Mso1_Sec1_bdg"/>
    <property type="match status" value="1"/>
</dbReference>
<evidence type="ECO:0000313" key="4">
    <source>
        <dbReference type="Proteomes" id="UP000700596"/>
    </source>
</evidence>
<evidence type="ECO:0000313" key="3">
    <source>
        <dbReference type="EMBL" id="KAH7115084.1"/>
    </source>
</evidence>
<organism evidence="3 4">
    <name type="scientific">Dendryphion nanum</name>
    <dbReference type="NCBI Taxonomy" id="256645"/>
    <lineage>
        <taxon>Eukaryota</taxon>
        <taxon>Fungi</taxon>
        <taxon>Dikarya</taxon>
        <taxon>Ascomycota</taxon>
        <taxon>Pezizomycotina</taxon>
        <taxon>Dothideomycetes</taxon>
        <taxon>Pleosporomycetidae</taxon>
        <taxon>Pleosporales</taxon>
        <taxon>Torulaceae</taxon>
        <taxon>Dendryphion</taxon>
    </lineage>
</organism>
<dbReference type="EMBL" id="JAGMWT010000016">
    <property type="protein sequence ID" value="KAH7115084.1"/>
    <property type="molecule type" value="Genomic_DNA"/>
</dbReference>
<feature type="region of interest" description="Disordered" evidence="1">
    <location>
        <begin position="50"/>
        <end position="228"/>
    </location>
</feature>
<dbReference type="OrthoDB" id="2683368at2759"/>
<evidence type="ECO:0000259" key="2">
    <source>
        <dbReference type="Pfam" id="PF14475"/>
    </source>
</evidence>
<feature type="compositionally biased region" description="Gly residues" evidence="1">
    <location>
        <begin position="126"/>
        <end position="135"/>
    </location>
</feature>
<evidence type="ECO:0000256" key="1">
    <source>
        <dbReference type="SAM" id="MobiDB-lite"/>
    </source>
</evidence>
<feature type="compositionally biased region" description="Low complexity" evidence="1">
    <location>
        <begin position="112"/>
        <end position="123"/>
    </location>
</feature>
<accession>A0A9P9ICU8</accession>
<dbReference type="AlphaFoldDB" id="A0A9P9ICU8"/>
<feature type="compositionally biased region" description="Gly residues" evidence="1">
    <location>
        <begin position="92"/>
        <end position="101"/>
    </location>
</feature>
<keyword evidence="4" id="KW-1185">Reference proteome</keyword>
<feature type="compositionally biased region" description="Pro residues" evidence="1">
    <location>
        <begin position="52"/>
        <end position="62"/>
    </location>
</feature>
<name>A0A9P9ICU8_9PLEO</name>
<reference evidence="3" key="1">
    <citation type="journal article" date="2021" name="Nat. Commun.">
        <title>Genetic determinants of endophytism in the Arabidopsis root mycobiome.</title>
        <authorList>
            <person name="Mesny F."/>
            <person name="Miyauchi S."/>
            <person name="Thiergart T."/>
            <person name="Pickel B."/>
            <person name="Atanasova L."/>
            <person name="Karlsson M."/>
            <person name="Huettel B."/>
            <person name="Barry K.W."/>
            <person name="Haridas S."/>
            <person name="Chen C."/>
            <person name="Bauer D."/>
            <person name="Andreopoulos W."/>
            <person name="Pangilinan J."/>
            <person name="LaButti K."/>
            <person name="Riley R."/>
            <person name="Lipzen A."/>
            <person name="Clum A."/>
            <person name="Drula E."/>
            <person name="Henrissat B."/>
            <person name="Kohler A."/>
            <person name="Grigoriev I.V."/>
            <person name="Martin F.M."/>
            <person name="Hacquard S."/>
        </authorList>
    </citation>
    <scope>NUCLEOTIDE SEQUENCE</scope>
    <source>
        <strain evidence="3">MPI-CAGE-CH-0243</strain>
    </source>
</reference>
<feature type="compositionally biased region" description="Low complexity" evidence="1">
    <location>
        <begin position="193"/>
        <end position="208"/>
    </location>
</feature>
<protein>
    <submittedName>
        <fullName evidence="3">Sec1-binding region of Mso1-domain-containing protein</fullName>
    </submittedName>
</protein>
<feature type="compositionally biased region" description="Low complexity" evidence="1">
    <location>
        <begin position="76"/>
        <end position="91"/>
    </location>
</feature>
<dbReference type="InterPro" id="IPR028095">
    <property type="entry name" value="Mso1_N_dom"/>
</dbReference>
<dbReference type="Proteomes" id="UP000700596">
    <property type="component" value="Unassembled WGS sequence"/>
</dbReference>
<proteinExistence type="predicted"/>
<comment type="caution">
    <text evidence="3">The sequence shown here is derived from an EMBL/GenBank/DDBJ whole genome shotgun (WGS) entry which is preliminary data.</text>
</comment>